<name>A0A255GPI8_9ACTN</name>
<dbReference type="PROSITE" id="PS50850">
    <property type="entry name" value="MFS"/>
    <property type="match status" value="1"/>
</dbReference>
<keyword evidence="6" id="KW-1133">Transmembrane helix</keyword>
<keyword evidence="3" id="KW-0813">Transport</keyword>
<comment type="subcellular location">
    <subcellularLocation>
        <location evidence="1">Cell membrane</location>
        <topology evidence="1">Multi-pass membrane protein</topology>
    </subcellularLocation>
</comment>
<evidence type="ECO:0000313" key="10">
    <source>
        <dbReference type="Proteomes" id="UP000215896"/>
    </source>
</evidence>
<keyword evidence="10" id="KW-1185">Reference proteome</keyword>
<sequence>MPTPPADPFPGHLPGDPAYRRIAVCLFLAGLATFALLYAPQPLLPQLSQRFAVSAATATLSVSVTTLGLGVALLLAGPATEVLGRTPLMHASLFASSLVGLACAFAPNWELLLVLRGLQGVTLAGLPAVATAYLREEVHPTAAARATGLYIGGTALGGMSGRLIGGVVGDLVGWRGAFAAIGSLGLICAVVAFLLLPRSRNFIPVPARAGEVLRTARRVLSDPALLALYGISGCLMGGFVAVYNTMGFRLAAPPFVLPLALASLIFVTYAVGSFASSYAGSLADRHGQRVVVPLAILVGLLGLAITLPSSLVAVLIGLTVFTAGFFAAHGVASGWVAARAALGGGGTGQAASLYLFAYYLGSSVFGSLSGIAWTRAHWTGVAAMVGALWLVALVLSLLLRRIPRLRP</sequence>
<evidence type="ECO:0000313" key="9">
    <source>
        <dbReference type="EMBL" id="OYO17735.1"/>
    </source>
</evidence>
<evidence type="ECO:0000256" key="7">
    <source>
        <dbReference type="ARBA" id="ARBA00023136"/>
    </source>
</evidence>
<comment type="caution">
    <text evidence="9">The sequence shown here is derived from an EMBL/GenBank/DDBJ whole genome shotgun (WGS) entry which is preliminary data.</text>
</comment>
<dbReference type="GO" id="GO:0022857">
    <property type="term" value="F:transmembrane transporter activity"/>
    <property type="evidence" value="ECO:0007669"/>
    <property type="project" value="InterPro"/>
</dbReference>
<gene>
    <name evidence="9" type="ORF">CGZ94_02300</name>
</gene>
<protein>
    <submittedName>
        <fullName evidence="9">MFS transporter</fullName>
    </submittedName>
</protein>
<organism evidence="9 10">
    <name type="scientific">Enemella evansiae</name>
    <dbReference type="NCBI Taxonomy" id="2016499"/>
    <lineage>
        <taxon>Bacteria</taxon>
        <taxon>Bacillati</taxon>
        <taxon>Actinomycetota</taxon>
        <taxon>Actinomycetes</taxon>
        <taxon>Propionibacteriales</taxon>
        <taxon>Propionibacteriaceae</taxon>
        <taxon>Enemella</taxon>
    </lineage>
</organism>
<dbReference type="OrthoDB" id="63984at2"/>
<keyword evidence="7" id="KW-0472">Membrane</keyword>
<evidence type="ECO:0000256" key="3">
    <source>
        <dbReference type="ARBA" id="ARBA00022448"/>
    </source>
</evidence>
<dbReference type="Proteomes" id="UP000215896">
    <property type="component" value="Unassembled WGS sequence"/>
</dbReference>
<keyword evidence="5" id="KW-0812">Transmembrane</keyword>
<evidence type="ECO:0000256" key="2">
    <source>
        <dbReference type="ARBA" id="ARBA00008335"/>
    </source>
</evidence>
<comment type="similarity">
    <text evidence="2">Belongs to the major facilitator superfamily.</text>
</comment>
<feature type="domain" description="Major facilitator superfamily (MFS) profile" evidence="8">
    <location>
        <begin position="18"/>
        <end position="404"/>
    </location>
</feature>
<dbReference type="RefSeq" id="WP_094402629.1">
    <property type="nucleotide sequence ID" value="NZ_NMVL01000022.1"/>
</dbReference>
<evidence type="ECO:0000256" key="1">
    <source>
        <dbReference type="ARBA" id="ARBA00004651"/>
    </source>
</evidence>
<dbReference type="PANTHER" id="PTHR43271">
    <property type="entry name" value="BLL2771 PROTEIN"/>
    <property type="match status" value="1"/>
</dbReference>
<dbReference type="InterPro" id="IPR036259">
    <property type="entry name" value="MFS_trans_sf"/>
</dbReference>
<proteinExistence type="inferred from homology"/>
<dbReference type="PANTHER" id="PTHR43271:SF1">
    <property type="entry name" value="INNER MEMBRANE TRANSPORT PROTEIN YNFM"/>
    <property type="match status" value="1"/>
</dbReference>
<dbReference type="Pfam" id="PF07690">
    <property type="entry name" value="MFS_1"/>
    <property type="match status" value="1"/>
</dbReference>
<dbReference type="GO" id="GO:0005886">
    <property type="term" value="C:plasma membrane"/>
    <property type="evidence" value="ECO:0007669"/>
    <property type="project" value="UniProtKB-SubCell"/>
</dbReference>
<evidence type="ECO:0000259" key="8">
    <source>
        <dbReference type="PROSITE" id="PS50850"/>
    </source>
</evidence>
<keyword evidence="4" id="KW-1003">Cell membrane</keyword>
<evidence type="ECO:0000256" key="5">
    <source>
        <dbReference type="ARBA" id="ARBA00022692"/>
    </source>
</evidence>
<dbReference type="InterPro" id="IPR011701">
    <property type="entry name" value="MFS"/>
</dbReference>
<reference evidence="9 10" key="1">
    <citation type="submission" date="2017-07" db="EMBL/GenBank/DDBJ databases">
        <title>Draft whole genome sequences of clinical Proprionibacteriaceae strains.</title>
        <authorList>
            <person name="Bernier A.-M."/>
            <person name="Bernard K."/>
            <person name="Domingo M.-C."/>
        </authorList>
    </citation>
    <scope>NUCLEOTIDE SEQUENCE [LARGE SCALE GENOMIC DNA]</scope>
    <source>
        <strain evidence="9 10">NML 030167</strain>
    </source>
</reference>
<accession>A0A255GPI8</accession>
<evidence type="ECO:0000256" key="6">
    <source>
        <dbReference type="ARBA" id="ARBA00022989"/>
    </source>
</evidence>
<dbReference type="CDD" id="cd17324">
    <property type="entry name" value="MFS_NepI_like"/>
    <property type="match status" value="1"/>
</dbReference>
<dbReference type="EMBL" id="NMVO01000001">
    <property type="protein sequence ID" value="OYO17735.1"/>
    <property type="molecule type" value="Genomic_DNA"/>
</dbReference>
<dbReference type="InterPro" id="IPR020846">
    <property type="entry name" value="MFS_dom"/>
</dbReference>
<dbReference type="Gene3D" id="1.20.1250.20">
    <property type="entry name" value="MFS general substrate transporter like domains"/>
    <property type="match status" value="1"/>
</dbReference>
<evidence type="ECO:0000256" key="4">
    <source>
        <dbReference type="ARBA" id="ARBA00022475"/>
    </source>
</evidence>
<dbReference type="SUPFAM" id="SSF103473">
    <property type="entry name" value="MFS general substrate transporter"/>
    <property type="match status" value="1"/>
</dbReference>
<dbReference type="AlphaFoldDB" id="A0A255GPI8"/>